<feature type="chain" id="PRO_5046414495" description="Xaa-Pro dipeptidyl-peptidase C-terminal domain-containing protein" evidence="3">
    <location>
        <begin position="34"/>
        <end position="734"/>
    </location>
</feature>
<evidence type="ECO:0000256" key="1">
    <source>
        <dbReference type="ARBA" id="ARBA00022801"/>
    </source>
</evidence>
<dbReference type="InterPro" id="IPR008979">
    <property type="entry name" value="Galactose-bd-like_sf"/>
</dbReference>
<dbReference type="SUPFAM" id="SSF49785">
    <property type="entry name" value="Galactose-binding domain-like"/>
    <property type="match status" value="1"/>
</dbReference>
<dbReference type="InterPro" id="IPR000383">
    <property type="entry name" value="Xaa-Pro-like_dom"/>
</dbReference>
<protein>
    <recommendedName>
        <fullName evidence="4">Xaa-Pro dipeptidyl-peptidase C-terminal domain-containing protein</fullName>
    </recommendedName>
</protein>
<comment type="caution">
    <text evidence="5">The sequence shown here is derived from an EMBL/GenBank/DDBJ whole genome shotgun (WGS) entry which is preliminary data.</text>
</comment>
<dbReference type="Gene3D" id="2.60.120.260">
    <property type="entry name" value="Galactose-binding domain-like"/>
    <property type="match status" value="1"/>
</dbReference>
<evidence type="ECO:0000313" key="5">
    <source>
        <dbReference type="EMBL" id="GAA3166391.1"/>
    </source>
</evidence>
<dbReference type="Proteomes" id="UP001499924">
    <property type="component" value="Unassembled WGS sequence"/>
</dbReference>
<dbReference type="InterPro" id="IPR013736">
    <property type="entry name" value="Xaa-Pro_dipept_C"/>
</dbReference>
<dbReference type="EMBL" id="BAAAVV010000003">
    <property type="protein sequence ID" value="GAA3166391.1"/>
    <property type="molecule type" value="Genomic_DNA"/>
</dbReference>
<dbReference type="PANTHER" id="PTHR43056:SF10">
    <property type="entry name" value="COCE_NOND FAMILY, PUTATIVE (AFU_ORTHOLOGUE AFUA_7G00600)-RELATED"/>
    <property type="match status" value="1"/>
</dbReference>
<keyword evidence="6" id="KW-1185">Reference proteome</keyword>
<feature type="region of interest" description="Disordered" evidence="2">
    <location>
        <begin position="32"/>
        <end position="56"/>
    </location>
</feature>
<gene>
    <name evidence="5" type="ORF">GCM10010531_18760</name>
</gene>
<evidence type="ECO:0000256" key="3">
    <source>
        <dbReference type="SAM" id="SignalP"/>
    </source>
</evidence>
<dbReference type="Gene3D" id="2.60.120.380">
    <property type="match status" value="1"/>
</dbReference>
<dbReference type="Pfam" id="PF02129">
    <property type="entry name" value="Peptidase_S15"/>
    <property type="match status" value="1"/>
</dbReference>
<evidence type="ECO:0000259" key="4">
    <source>
        <dbReference type="SMART" id="SM00939"/>
    </source>
</evidence>
<reference evidence="6" key="1">
    <citation type="journal article" date="2019" name="Int. J. Syst. Evol. Microbiol.">
        <title>The Global Catalogue of Microorganisms (GCM) 10K type strain sequencing project: providing services to taxonomists for standard genome sequencing and annotation.</title>
        <authorList>
            <consortium name="The Broad Institute Genomics Platform"/>
            <consortium name="The Broad Institute Genome Sequencing Center for Infectious Disease"/>
            <person name="Wu L."/>
            <person name="Ma J."/>
        </authorList>
    </citation>
    <scope>NUCLEOTIDE SEQUENCE [LARGE SCALE GENOMIC DNA]</scope>
    <source>
        <strain evidence="6">JCM 15614</strain>
    </source>
</reference>
<dbReference type="SMART" id="SM00939">
    <property type="entry name" value="PepX_C"/>
    <property type="match status" value="1"/>
</dbReference>
<dbReference type="Pfam" id="PF08530">
    <property type="entry name" value="PepX_C"/>
    <property type="match status" value="1"/>
</dbReference>
<keyword evidence="1" id="KW-0378">Hydrolase</keyword>
<dbReference type="InterPro" id="IPR050585">
    <property type="entry name" value="Xaa-Pro_dipeptidyl-ppase/CocE"/>
</dbReference>
<evidence type="ECO:0000313" key="6">
    <source>
        <dbReference type="Proteomes" id="UP001499924"/>
    </source>
</evidence>
<dbReference type="InterPro" id="IPR029058">
    <property type="entry name" value="AB_hydrolase_fold"/>
</dbReference>
<accession>A0ABP6P4N9</accession>
<dbReference type="PANTHER" id="PTHR43056">
    <property type="entry name" value="PEPTIDASE S9 PROLYL OLIGOPEPTIDASE"/>
    <property type="match status" value="1"/>
</dbReference>
<name>A0ABP6P4N9_9ACTN</name>
<feature type="domain" description="Xaa-Pro dipeptidyl-peptidase C-terminal" evidence="4">
    <location>
        <begin position="369"/>
        <end position="594"/>
    </location>
</feature>
<feature type="signal peptide" evidence="3">
    <location>
        <begin position="1"/>
        <end position="33"/>
    </location>
</feature>
<feature type="region of interest" description="Disordered" evidence="2">
    <location>
        <begin position="604"/>
        <end position="628"/>
    </location>
</feature>
<proteinExistence type="predicted"/>
<dbReference type="RefSeq" id="WP_344688546.1">
    <property type="nucleotide sequence ID" value="NZ_BAAAVV010000003.1"/>
</dbReference>
<organism evidence="5 6">
    <name type="scientific">Blastococcus jejuensis</name>
    <dbReference type="NCBI Taxonomy" id="351224"/>
    <lineage>
        <taxon>Bacteria</taxon>
        <taxon>Bacillati</taxon>
        <taxon>Actinomycetota</taxon>
        <taxon>Actinomycetes</taxon>
        <taxon>Geodermatophilales</taxon>
        <taxon>Geodermatophilaceae</taxon>
        <taxon>Blastococcus</taxon>
    </lineage>
</organism>
<dbReference type="SUPFAM" id="SSF53474">
    <property type="entry name" value="alpha/beta-Hydrolases"/>
    <property type="match status" value="1"/>
</dbReference>
<sequence length="734" mass="78115">MTAPTHPRRWLPRALGLSLAVALAVSLPQTALAAPRDDNPGRGHANRPSPAEPAQAFDYTQVQGLTTDRYGTVEETLSLPMADGTEVYIEVTRPADDAGQPLDGQWPVILEASPYHGTLADREGRRILPDPRDEDGTSLGLTGYFVPKGYAVVMMDLRGTGKSDGCLDHLGAKDAQDLKDVVEWAASQPWSNGRVGMTGHSYVGSTPSLAAAMQPEGLATIVPSAGMATMYDHQFQAGVPYFLQWAGPMEAYEQIALERDLPGGEHFGEKPEETGCGLPNSSLTAGEAQLSGQYTAWHGERDWREAATAADVPVFMVHGVNDNAARVAGMQWFTDRGGREGDKIWLGQWDHGSGCCPTRRGIQWTYALHAWFDHHLAQRDVETGPAAELFLSDGTFEGGRTGDRSQILTDSQWPTSTEQSLTLYPSSDGSLGTTAPVTPGSVSFSGDPTGFTDPQATGGVDFATAPMTEDTVLAGVPVLDLVASVTAPRMHLIGTVYDEGPDGDRRRISQFAINPELRVGVATPKPVIPGVLMDMQPPGFAMAHDLREGHRLVLRFTTSDPDKVPTFAVDPRVTIATGPGGTVLQVPVVGSPALADDTVPFDLDGEPTVGPAQPEETASVTPAAGGPERTPVTVAYHEFDVQEGFDNAALLVSAVPSMSADIDLYLQRQNADGTWSADLASGGSSSLTEEQLRLANPEPGRYRLEVHNWAGLPGTRVDLTLTYLNTAGEPGPAA</sequence>
<dbReference type="InterPro" id="IPR005674">
    <property type="entry name" value="CocE/Ser_esterase"/>
</dbReference>
<dbReference type="NCBIfam" id="TIGR00976">
    <property type="entry name" value="CocE_NonD"/>
    <property type="match status" value="1"/>
</dbReference>
<dbReference type="Gene3D" id="3.40.50.1820">
    <property type="entry name" value="alpha/beta hydrolase"/>
    <property type="match status" value="1"/>
</dbReference>
<evidence type="ECO:0000256" key="2">
    <source>
        <dbReference type="SAM" id="MobiDB-lite"/>
    </source>
</evidence>
<keyword evidence="3" id="KW-0732">Signal</keyword>